<dbReference type="eggNOG" id="COG3291">
    <property type="taxonomic scope" value="Bacteria"/>
</dbReference>
<reference evidence="4 5" key="1">
    <citation type="submission" date="2014-09" db="EMBL/GenBank/DDBJ databases">
        <title>Sporocytophaga myxococcoides PG-01 genome sequencing.</title>
        <authorList>
            <person name="Liu L."/>
            <person name="Gao P.J."/>
            <person name="Chen G.J."/>
            <person name="Wang L.S."/>
        </authorList>
    </citation>
    <scope>NUCLEOTIDE SEQUENCE [LARGE SCALE GENOMIC DNA]</scope>
    <source>
        <strain evidence="4 5">PG-01</strain>
    </source>
</reference>
<dbReference type="InterPro" id="IPR036278">
    <property type="entry name" value="Sialidase_sf"/>
</dbReference>
<dbReference type="SUPFAM" id="SSF50939">
    <property type="entry name" value="Sialidases"/>
    <property type="match status" value="1"/>
</dbReference>
<feature type="chain" id="PRO_5001937161" description="PA14 domain-containing protein" evidence="2">
    <location>
        <begin position="24"/>
        <end position="1596"/>
    </location>
</feature>
<dbReference type="Gene3D" id="3.90.182.10">
    <property type="entry name" value="Toxin - Anthrax Protective Antigen,domain 1"/>
    <property type="match status" value="1"/>
</dbReference>
<dbReference type="STRING" id="153721.MYP_3307"/>
<evidence type="ECO:0000256" key="2">
    <source>
        <dbReference type="SAM" id="SignalP"/>
    </source>
</evidence>
<feature type="domain" description="PA14" evidence="3">
    <location>
        <begin position="696"/>
        <end position="832"/>
    </location>
</feature>
<accession>A0A098LIS8</accession>
<dbReference type="SUPFAM" id="SSF110296">
    <property type="entry name" value="Oligoxyloglucan reducing end-specific cellobiohydrolase"/>
    <property type="match status" value="2"/>
</dbReference>
<dbReference type="OrthoDB" id="901259at2"/>
<dbReference type="SMART" id="SM00758">
    <property type="entry name" value="PA14"/>
    <property type="match status" value="3"/>
</dbReference>
<dbReference type="InterPro" id="IPR037524">
    <property type="entry name" value="PA14/GLEYA"/>
</dbReference>
<gene>
    <name evidence="4" type="ORF">MYP_3307</name>
</gene>
<name>A0A098LIS8_9BACT</name>
<dbReference type="CDD" id="cd15482">
    <property type="entry name" value="Sialidase_non-viral"/>
    <property type="match status" value="1"/>
</dbReference>
<dbReference type="PANTHER" id="PTHR46769">
    <property type="entry name" value="POLYCYSTIC KIDNEY AND HEPATIC DISEASE 1 (AUTOSOMAL RECESSIVE)-LIKE 1"/>
    <property type="match status" value="1"/>
</dbReference>
<dbReference type="InterPro" id="IPR013783">
    <property type="entry name" value="Ig-like_fold"/>
</dbReference>
<protein>
    <recommendedName>
        <fullName evidence="3">PA14 domain-containing protein</fullName>
    </recommendedName>
</protein>
<dbReference type="PANTHER" id="PTHR46769:SF2">
    <property type="entry name" value="FIBROCYSTIN-L ISOFORM 2 PRECURSOR-RELATED"/>
    <property type="match status" value="1"/>
</dbReference>
<feature type="signal peptide" evidence="2">
    <location>
        <begin position="1"/>
        <end position="23"/>
    </location>
</feature>
<dbReference type="InterPro" id="IPR015943">
    <property type="entry name" value="WD40/YVTN_repeat-like_dom_sf"/>
</dbReference>
<dbReference type="EMBL" id="BBLT01000006">
    <property type="protein sequence ID" value="GAL86078.1"/>
    <property type="molecule type" value="Genomic_DNA"/>
</dbReference>
<dbReference type="InterPro" id="IPR011658">
    <property type="entry name" value="PA14_dom"/>
</dbReference>
<keyword evidence="1 2" id="KW-0732">Signal</keyword>
<sequence length="1596" mass="174059">MKKKYSILTLAILLILNSISSLMGQQATDWQPLGPVKFPLNKIGQINGISRTGDLKFHPTDPKKMYAVSVVGGLFISNDEGKNWTSGGTDTIPQAHGTTVCIDYTDDRIMYFGTGDEHWLNAWNRTNGVWKTVNGGKTWFRIGESTIGNRSTSEILMSPFDHNVLIASTDDGIWKSLDGGNSWTKKAEGTFPSMVFRMNDNPTTMYAASNSGFFRSVNLGDSWDPIALPGTGLTGGGRIGVTKASPDVVYLTFVGDNNSKPRKCTPVLRSHNSGLSFEIVKPAGGINLNGYTEFEGGQGDYNFCFTVDPLNANILYAGGHVVYKSTDGGVNWIRTNPWHTSVHTDMHNLIYSPHNDRRLYNTNDGGIWSSDDGGFTWLQLNDGIAGAEASVAAQSPVRKDRLCIGTQDNGELVYTDNVWFTNGGGDFHTRMEFDYNSADYVYRLTGERRYLPNGNTESLNYPFSASENGNEEKLVFNPTNLNVAFLSRTDIYRSTNITNSPSWTKIKSIGSRIMALASHPANPNLLYAVDANNNFYVTENALDPVPVFQTYPAPAAAWNAASIAPVKGNQNVVYISCGGSVYRSGNKGASWGSVINGTVLPSNVNIIKLIHDDYSTDESIYAASALGVWYKNNSTVNTWTNYSKGLPAFAKYTNFLIYNDGTSNSELRMVASGRGVFRRSLNGKPAILRNPENPSNAVAGVSYKYYEGTWDHLPNFNSLVPVQTGTTGDFNLSVRNRNEYFGVVYTGYINVPADAVYTFFLNSQDGSKLYIGDQLVIHNDVLNSTTEKSGTIGLKTGKHAVRVEYFNNTGTPLMTVSFSSPTLTKQVLTSSRLFTLPAEVICTGGGAISREIWKQIPGFSVGDIPVTTIPHIQDQLGNLLEQRADMGDEYGVRLRGYICAPYTGVYKFWLSSDEVAELWLSTDQTPALKQKIVELTNRTGARDWYAYTSQQSASINLVAGQKYYIEVLHKENQGNDNLAVGWQLPSGEMERPIAGHRLSPYQGVANTPGINLMLPSDRTYYTVGSSLPLQVELTQATAAISKVEYFVNGASIATKTGPDFSHIWTNIGRGNYRIYAKVTDQSGFSASSTVKDVTFLQYRNADNPANTAPGITTEYHQGSFDSVYDMNSSTLVRKTTATEISIEARDQNDNFGFKYNGFLEITDPGIYYFNLIRSDDGFVLSIGDTILINNDGFSGQSEDKDFPIALRAGKHKISAAYFERGGDEYMNLGYYGPNTPMQPLPASRLFIETQGNTLPVVSLTSPANGQTYTAPATVQLAANATATGATISKVEFYNGTVKLGEDLTSPYTYSWSGVSANTYSITARAYNNLGQFTTSAPVSITVNGTSSTCLITEPVPAPSLYVVRNNWGDNNNGSSVTADAATGSMKVTHRAYGQSELYVIETGKTISVTSGQVYTISFDFKDYAGAPVTGVDVGFAQGLNSSNNGPQLAQSMVAAPSGYSSSAFTTKSVNITSSVTASNVNLVFRLRWNGQPVSQVADFIKNINVCKASGLRIAETNEKSLIVIPNPAIETFTLKAEKAIEMIYVTDVQGKQIYTNASISQGADLEFGKDFEFGIYNLSVIYTDGSREILKILKTK</sequence>
<dbReference type="eggNOG" id="COG4447">
    <property type="taxonomic scope" value="Bacteria"/>
</dbReference>
<dbReference type="Gene3D" id="2.60.120.1560">
    <property type="match status" value="1"/>
</dbReference>
<dbReference type="PROSITE" id="PS51820">
    <property type="entry name" value="PA14"/>
    <property type="match status" value="3"/>
</dbReference>
<organism evidence="4 5">
    <name type="scientific">Sporocytophaga myxococcoides</name>
    <dbReference type="NCBI Taxonomy" id="153721"/>
    <lineage>
        <taxon>Bacteria</taxon>
        <taxon>Pseudomonadati</taxon>
        <taxon>Bacteroidota</taxon>
        <taxon>Cytophagia</taxon>
        <taxon>Cytophagales</taxon>
        <taxon>Cytophagaceae</taxon>
        <taxon>Sporocytophaga</taxon>
    </lineage>
</organism>
<dbReference type="Gene3D" id="2.60.40.10">
    <property type="entry name" value="Immunoglobulins"/>
    <property type="match status" value="2"/>
</dbReference>
<dbReference type="eggNOG" id="COG1409">
    <property type="taxonomic scope" value="Bacteria"/>
</dbReference>
<dbReference type="RefSeq" id="WP_045465278.1">
    <property type="nucleotide sequence ID" value="NZ_BBLT01000006.1"/>
</dbReference>
<feature type="domain" description="PA14" evidence="3">
    <location>
        <begin position="843"/>
        <end position="997"/>
    </location>
</feature>
<dbReference type="SUPFAM" id="SSF56988">
    <property type="entry name" value="Anthrax protective antigen"/>
    <property type="match status" value="3"/>
</dbReference>
<keyword evidence="5" id="KW-1185">Reference proteome</keyword>
<feature type="domain" description="PA14" evidence="3">
    <location>
        <begin position="1106"/>
        <end position="1244"/>
    </location>
</feature>
<dbReference type="Pfam" id="PF17957">
    <property type="entry name" value="Big_7"/>
    <property type="match status" value="2"/>
</dbReference>
<dbReference type="eggNOG" id="COG2755">
    <property type="taxonomic scope" value="Bacteria"/>
</dbReference>
<dbReference type="eggNOG" id="COG5295">
    <property type="taxonomic scope" value="Bacteria"/>
</dbReference>
<dbReference type="Pfam" id="PF07691">
    <property type="entry name" value="PA14"/>
    <property type="match status" value="3"/>
</dbReference>
<dbReference type="Gene3D" id="2.130.10.10">
    <property type="entry name" value="YVTN repeat-like/Quinoprotein amine dehydrogenase"/>
    <property type="match status" value="3"/>
</dbReference>
<evidence type="ECO:0000313" key="5">
    <source>
        <dbReference type="Proteomes" id="UP000030185"/>
    </source>
</evidence>
<comment type="caution">
    <text evidence="4">The sequence shown here is derived from an EMBL/GenBank/DDBJ whole genome shotgun (WGS) entry which is preliminary data.</text>
</comment>
<dbReference type="InterPro" id="IPR052387">
    <property type="entry name" value="Fibrocystin"/>
</dbReference>
<dbReference type="Proteomes" id="UP000030185">
    <property type="component" value="Unassembled WGS sequence"/>
</dbReference>
<evidence type="ECO:0000259" key="3">
    <source>
        <dbReference type="PROSITE" id="PS51820"/>
    </source>
</evidence>
<evidence type="ECO:0000256" key="1">
    <source>
        <dbReference type="ARBA" id="ARBA00022729"/>
    </source>
</evidence>
<proteinExistence type="predicted"/>
<evidence type="ECO:0000313" key="4">
    <source>
        <dbReference type="EMBL" id="GAL86078.1"/>
    </source>
</evidence>